<evidence type="ECO:0000313" key="2">
    <source>
        <dbReference type="Proteomes" id="UP000515211"/>
    </source>
</evidence>
<keyword evidence="2" id="KW-1185">Reference proteome</keyword>
<dbReference type="Proteomes" id="UP000515211">
    <property type="component" value="Chromosome 8"/>
</dbReference>
<accession>A0A6P4B763</accession>
<evidence type="ECO:0000256" key="1">
    <source>
        <dbReference type="SAM" id="MobiDB-lite"/>
    </source>
</evidence>
<protein>
    <submittedName>
        <fullName evidence="3">Glycine-rich cell wall structural protein 1</fullName>
    </submittedName>
</protein>
<dbReference type="GeneID" id="107463171"/>
<dbReference type="KEGG" id="adu:107463171"/>
<feature type="compositionally biased region" description="Gly residues" evidence="1">
    <location>
        <begin position="69"/>
        <end position="85"/>
    </location>
</feature>
<evidence type="ECO:0000313" key="3">
    <source>
        <dbReference type="RefSeq" id="XP_015937399.1"/>
    </source>
</evidence>
<name>A0A6P4B763_ARADU</name>
<feature type="compositionally biased region" description="Gly residues" evidence="1">
    <location>
        <begin position="93"/>
        <end position="104"/>
    </location>
</feature>
<sequence length="191" mass="17711">MCGSRRRLDSKTEETVADCVVVGDRVERRGAGKLCSADAVVGSERVEGIVNEGLKTSSDGSGGAPLDNGGDGGVDSGAFDGGAGGSPLDEGSAGVGGGSCGIGGAPLDEGNSGGGVSSNSFNGEECSGGGRALLEMGGGGGGGGGGHVIKGDGDCVGRHSGKGGGSGLLSILVKDGKGKDDGGKGGGGGGI</sequence>
<reference evidence="2" key="1">
    <citation type="journal article" date="2016" name="Nat. Genet.">
        <title>The genome sequences of Arachis duranensis and Arachis ipaensis, the diploid ancestors of cultivated peanut.</title>
        <authorList>
            <person name="Bertioli D.J."/>
            <person name="Cannon S.B."/>
            <person name="Froenicke L."/>
            <person name="Huang G."/>
            <person name="Farmer A.D."/>
            <person name="Cannon E.K."/>
            <person name="Liu X."/>
            <person name="Gao D."/>
            <person name="Clevenger J."/>
            <person name="Dash S."/>
            <person name="Ren L."/>
            <person name="Moretzsohn M.C."/>
            <person name="Shirasawa K."/>
            <person name="Huang W."/>
            <person name="Vidigal B."/>
            <person name="Abernathy B."/>
            <person name="Chu Y."/>
            <person name="Niederhuth C.E."/>
            <person name="Umale P."/>
            <person name="Araujo A.C."/>
            <person name="Kozik A."/>
            <person name="Kim K.D."/>
            <person name="Burow M.D."/>
            <person name="Varshney R.K."/>
            <person name="Wang X."/>
            <person name="Zhang X."/>
            <person name="Barkley N."/>
            <person name="Guimaraes P.M."/>
            <person name="Isobe S."/>
            <person name="Guo B."/>
            <person name="Liao B."/>
            <person name="Stalker H.T."/>
            <person name="Schmitz R.J."/>
            <person name="Scheffler B.E."/>
            <person name="Leal-Bertioli S.C."/>
            <person name="Xun X."/>
            <person name="Jackson S.A."/>
            <person name="Michelmore R."/>
            <person name="Ozias-Akins P."/>
        </authorList>
    </citation>
    <scope>NUCLEOTIDE SEQUENCE [LARGE SCALE GENOMIC DNA]</scope>
    <source>
        <strain evidence="2">cv. V14167</strain>
    </source>
</reference>
<dbReference type="RefSeq" id="XP_015937399.1">
    <property type="nucleotide sequence ID" value="XM_016081913.1"/>
</dbReference>
<gene>
    <name evidence="3" type="primary">LOC107463171</name>
</gene>
<organism evidence="2 3">
    <name type="scientific">Arachis duranensis</name>
    <name type="common">Wild peanut</name>
    <dbReference type="NCBI Taxonomy" id="130453"/>
    <lineage>
        <taxon>Eukaryota</taxon>
        <taxon>Viridiplantae</taxon>
        <taxon>Streptophyta</taxon>
        <taxon>Embryophyta</taxon>
        <taxon>Tracheophyta</taxon>
        <taxon>Spermatophyta</taxon>
        <taxon>Magnoliopsida</taxon>
        <taxon>eudicotyledons</taxon>
        <taxon>Gunneridae</taxon>
        <taxon>Pentapetalae</taxon>
        <taxon>rosids</taxon>
        <taxon>fabids</taxon>
        <taxon>Fabales</taxon>
        <taxon>Fabaceae</taxon>
        <taxon>Papilionoideae</taxon>
        <taxon>50 kb inversion clade</taxon>
        <taxon>dalbergioids sensu lato</taxon>
        <taxon>Dalbergieae</taxon>
        <taxon>Pterocarpus clade</taxon>
        <taxon>Arachis</taxon>
    </lineage>
</organism>
<proteinExistence type="predicted"/>
<feature type="region of interest" description="Disordered" evidence="1">
    <location>
        <begin position="52"/>
        <end position="124"/>
    </location>
</feature>
<reference evidence="3" key="2">
    <citation type="submission" date="2025-08" db="UniProtKB">
        <authorList>
            <consortium name="RefSeq"/>
        </authorList>
    </citation>
    <scope>IDENTIFICATION</scope>
    <source>
        <tissue evidence="3">Whole plant</tissue>
    </source>
</reference>
<dbReference type="AlphaFoldDB" id="A0A6P4B763"/>